<comment type="function">
    <text evidence="1">Controls the length of the flagellar hook.</text>
</comment>
<evidence type="ECO:0000256" key="2">
    <source>
        <dbReference type="ARBA" id="ARBA00009149"/>
    </source>
</evidence>
<evidence type="ECO:0000313" key="6">
    <source>
        <dbReference type="EMBL" id="CNI68639.1"/>
    </source>
</evidence>
<feature type="region of interest" description="Disordered" evidence="4">
    <location>
        <begin position="14"/>
        <end position="69"/>
    </location>
</feature>
<evidence type="ECO:0000256" key="3">
    <source>
        <dbReference type="ARBA" id="ARBA00022795"/>
    </source>
</evidence>
<feature type="domain" description="Flagellar hook-length control protein-like C-terminal" evidence="5">
    <location>
        <begin position="282"/>
        <end position="361"/>
    </location>
</feature>
<organism evidence="6 7">
    <name type="scientific">Yersinia mollaretii</name>
    <dbReference type="NCBI Taxonomy" id="33060"/>
    <lineage>
        <taxon>Bacteria</taxon>
        <taxon>Pseudomonadati</taxon>
        <taxon>Pseudomonadota</taxon>
        <taxon>Gammaproteobacteria</taxon>
        <taxon>Enterobacterales</taxon>
        <taxon>Yersiniaceae</taxon>
        <taxon>Yersinia</taxon>
    </lineage>
</organism>
<proteinExistence type="inferred from homology"/>
<dbReference type="InterPro" id="IPR021136">
    <property type="entry name" value="Flagellar_hook_control-like_C"/>
</dbReference>
<name>A0AA36LSB7_YERMO</name>
<feature type="compositionally biased region" description="Polar residues" evidence="4">
    <location>
        <begin position="363"/>
        <end position="375"/>
    </location>
</feature>
<dbReference type="Proteomes" id="UP000040841">
    <property type="component" value="Unassembled WGS sequence"/>
</dbReference>
<dbReference type="InterPro" id="IPR038610">
    <property type="entry name" value="FliK-like_C_sf"/>
</dbReference>
<sequence>MIVKAMPAINGVIAKNNPQPAADADNFSATLDKKLASPELKLPSKGKTPQPEQASPEPGKAEDEPEASDVIDITLADIIPVLPPQEPPTEPVSSIDPQLQHLQQLVANAVQGSVAMPALAVTPAPVASPLIETTGEQSAEGAAITQADLAEPQGKEQQSRSAPWLNPGMPKNAPLNFRGALEGQPVTDKTTADQHDAFLSQIKSVETNQQGNTAAPIKLEANTPLPLTPESRLSLTPDAAFRPNFSAVHETSVSQLPAATPSPAVLNQPLGSPAWQQALSQQLSYFSRNGIHNAELRLHPEELGALQINLRLNSDQAQLHFVAENHQVRAALEAAMPHLRTSLAESGINLGQSSVGADSSSSWGAFSQSEQSSKQPHFKDEADDQTLIHDDIDEIKTKNVSYSNGINTFV</sequence>
<comment type="caution">
    <text evidence="6">The sequence shown here is derived from an EMBL/GenBank/DDBJ whole genome shotgun (WGS) entry which is preliminary data.</text>
</comment>
<dbReference type="GO" id="GO:0044780">
    <property type="term" value="P:bacterial-type flagellum assembly"/>
    <property type="evidence" value="ECO:0007669"/>
    <property type="project" value="InterPro"/>
</dbReference>
<dbReference type="PRINTS" id="PR01007">
    <property type="entry name" value="FLGHOOKFLIK"/>
</dbReference>
<gene>
    <name evidence="6" type="primary">fliK_2</name>
    <name evidence="6" type="ORF">ERS008502_03983</name>
</gene>
<dbReference type="PANTHER" id="PTHR37533:SF2">
    <property type="entry name" value="FLAGELLAR HOOK-LENGTH CONTROL PROTEIN"/>
    <property type="match status" value="1"/>
</dbReference>
<comment type="similarity">
    <text evidence="2">Belongs to the FliK family.</text>
</comment>
<feature type="region of interest" description="Disordered" evidence="4">
    <location>
        <begin position="149"/>
        <end position="179"/>
    </location>
</feature>
<dbReference type="RefSeq" id="WP_050535845.1">
    <property type="nucleotide sequence ID" value="NZ_CABHYS010000009.1"/>
</dbReference>
<dbReference type="PANTHER" id="PTHR37533">
    <property type="entry name" value="FLAGELLAR HOOK-LENGTH CONTROL PROTEIN"/>
    <property type="match status" value="1"/>
</dbReference>
<dbReference type="AlphaFoldDB" id="A0AA36LSB7"/>
<keyword evidence="6" id="KW-0969">Cilium</keyword>
<reference evidence="6 7" key="1">
    <citation type="submission" date="2015-03" db="EMBL/GenBank/DDBJ databases">
        <authorList>
            <consortium name="Pathogen Informatics"/>
            <person name="Murphy D."/>
        </authorList>
    </citation>
    <scope>NUCLEOTIDE SEQUENCE [LARGE SCALE GENOMIC DNA]</scope>
    <source>
        <strain evidence="6 7">FE82747</strain>
    </source>
</reference>
<keyword evidence="6" id="KW-0966">Cell projection</keyword>
<protein>
    <submittedName>
        <fullName evidence="6">Flagellar hook-length control protein FliK</fullName>
    </submittedName>
</protein>
<dbReference type="EMBL" id="CQBM01000017">
    <property type="protein sequence ID" value="CNI68639.1"/>
    <property type="molecule type" value="Genomic_DNA"/>
</dbReference>
<dbReference type="Gene3D" id="3.30.750.140">
    <property type="match status" value="1"/>
</dbReference>
<feature type="region of interest" description="Disordered" evidence="4">
    <location>
        <begin position="361"/>
        <end position="382"/>
    </location>
</feature>
<dbReference type="InterPro" id="IPR052563">
    <property type="entry name" value="FliK"/>
</dbReference>
<keyword evidence="6" id="KW-0282">Flagellum</keyword>
<evidence type="ECO:0000256" key="1">
    <source>
        <dbReference type="ARBA" id="ARBA00003944"/>
    </source>
</evidence>
<dbReference type="InterPro" id="IPR001635">
    <property type="entry name" value="Flag_hook_Flik"/>
</dbReference>
<dbReference type="CDD" id="cd17470">
    <property type="entry name" value="T3SS_Flik_C"/>
    <property type="match status" value="1"/>
</dbReference>
<evidence type="ECO:0000256" key="4">
    <source>
        <dbReference type="SAM" id="MobiDB-lite"/>
    </source>
</evidence>
<dbReference type="Pfam" id="PF02120">
    <property type="entry name" value="Flg_hook"/>
    <property type="match status" value="1"/>
</dbReference>
<evidence type="ECO:0000259" key="5">
    <source>
        <dbReference type="Pfam" id="PF02120"/>
    </source>
</evidence>
<keyword evidence="3" id="KW-1005">Bacterial flagellum biogenesis</keyword>
<evidence type="ECO:0000313" key="7">
    <source>
        <dbReference type="Proteomes" id="UP000040841"/>
    </source>
</evidence>
<dbReference type="GO" id="GO:0009424">
    <property type="term" value="C:bacterial-type flagellum hook"/>
    <property type="evidence" value="ECO:0007669"/>
    <property type="project" value="InterPro"/>
</dbReference>
<accession>A0AA36LSB7</accession>